<name>A0ABV9CWI6_9ACTN</name>
<dbReference type="Proteomes" id="UP001596004">
    <property type="component" value="Unassembled WGS sequence"/>
</dbReference>
<dbReference type="EMBL" id="JBHSFP010000072">
    <property type="protein sequence ID" value="MFC4537042.1"/>
    <property type="molecule type" value="Genomic_DNA"/>
</dbReference>
<dbReference type="PANTHER" id="PTHR35802:SF1">
    <property type="entry name" value="PROTEASE SYNTHASE AND SPORULATION PROTEIN PAI 2"/>
    <property type="match status" value="1"/>
</dbReference>
<dbReference type="InterPro" id="IPR007396">
    <property type="entry name" value="TR_PAI2-type"/>
</dbReference>
<dbReference type="Gene3D" id="2.30.110.10">
    <property type="entry name" value="Electron Transport, Fmn-binding Protein, Chain A"/>
    <property type="match status" value="1"/>
</dbReference>
<sequence length="212" mass="23097">MYIPRHFAAPDPAAVTELLDRAGASDLVTMTPHGMIATLVPFVFDPAAGEQGALLGHLARNNDQWRHASGDTEALVIVRGPDAYVTPSWYATKREHGRVVPTWNYVTAHVYGRLVAHDDPAWTEALVRRLTVKHESARPVPWSVDDAPEAFVKGHLRAIVGIEVVITRVEAKWKLGQNRSPEDADGVITGLLAGTEADRATAAAMREATAER</sequence>
<proteinExistence type="predicted"/>
<dbReference type="Pfam" id="PF04299">
    <property type="entry name" value="FMN_bind_2"/>
    <property type="match status" value="1"/>
</dbReference>
<dbReference type="PANTHER" id="PTHR35802">
    <property type="entry name" value="PROTEASE SYNTHASE AND SPORULATION PROTEIN PAI 2"/>
    <property type="match status" value="1"/>
</dbReference>
<evidence type="ECO:0000313" key="2">
    <source>
        <dbReference type="Proteomes" id="UP001596004"/>
    </source>
</evidence>
<gene>
    <name evidence="1" type="ORF">ACFO60_40245</name>
</gene>
<dbReference type="RefSeq" id="WP_380852633.1">
    <property type="nucleotide sequence ID" value="NZ_JBHSFP010000072.1"/>
</dbReference>
<dbReference type="InterPro" id="IPR012349">
    <property type="entry name" value="Split_barrel_FMN-bd"/>
</dbReference>
<protein>
    <submittedName>
        <fullName evidence="1">FMN-binding negative transcriptional regulator</fullName>
    </submittedName>
</protein>
<keyword evidence="2" id="KW-1185">Reference proteome</keyword>
<organism evidence="1 2">
    <name type="scientific">Sphaerisporangium dianthi</name>
    <dbReference type="NCBI Taxonomy" id="1436120"/>
    <lineage>
        <taxon>Bacteria</taxon>
        <taxon>Bacillati</taxon>
        <taxon>Actinomycetota</taxon>
        <taxon>Actinomycetes</taxon>
        <taxon>Streptosporangiales</taxon>
        <taxon>Streptosporangiaceae</taxon>
        <taxon>Sphaerisporangium</taxon>
    </lineage>
</organism>
<comment type="caution">
    <text evidence="1">The sequence shown here is derived from an EMBL/GenBank/DDBJ whole genome shotgun (WGS) entry which is preliminary data.</text>
</comment>
<dbReference type="SUPFAM" id="SSF50475">
    <property type="entry name" value="FMN-binding split barrel"/>
    <property type="match status" value="1"/>
</dbReference>
<reference evidence="2" key="1">
    <citation type="journal article" date="2019" name="Int. J. Syst. Evol. Microbiol.">
        <title>The Global Catalogue of Microorganisms (GCM) 10K type strain sequencing project: providing services to taxonomists for standard genome sequencing and annotation.</title>
        <authorList>
            <consortium name="The Broad Institute Genomics Platform"/>
            <consortium name="The Broad Institute Genome Sequencing Center for Infectious Disease"/>
            <person name="Wu L."/>
            <person name="Ma J."/>
        </authorList>
    </citation>
    <scope>NUCLEOTIDE SEQUENCE [LARGE SCALE GENOMIC DNA]</scope>
    <source>
        <strain evidence="2">CGMCC 4.7132</strain>
    </source>
</reference>
<dbReference type="PIRSF" id="PIRSF010372">
    <property type="entry name" value="PaiB"/>
    <property type="match status" value="1"/>
</dbReference>
<accession>A0ABV9CWI6</accession>
<evidence type="ECO:0000313" key="1">
    <source>
        <dbReference type="EMBL" id="MFC4537042.1"/>
    </source>
</evidence>